<name>A0ABT9V0U0_9BACL</name>
<dbReference type="RefSeq" id="WP_307149169.1">
    <property type="nucleotide sequence ID" value="NZ_JAUSTU010000003.1"/>
</dbReference>
<feature type="transmembrane region" description="Helical" evidence="1">
    <location>
        <begin position="12"/>
        <end position="29"/>
    </location>
</feature>
<evidence type="ECO:0000313" key="3">
    <source>
        <dbReference type="Proteomes" id="UP001231362"/>
    </source>
</evidence>
<dbReference type="InterPro" id="IPR048147">
    <property type="entry name" value="CBO0543-like"/>
</dbReference>
<feature type="transmembrane region" description="Helical" evidence="1">
    <location>
        <begin position="49"/>
        <end position="71"/>
    </location>
</feature>
<keyword evidence="1" id="KW-1133">Transmembrane helix</keyword>
<protein>
    <recommendedName>
        <fullName evidence="4">Group-specific protein</fullName>
    </recommendedName>
</protein>
<feature type="transmembrane region" description="Helical" evidence="1">
    <location>
        <begin position="114"/>
        <end position="134"/>
    </location>
</feature>
<keyword evidence="3" id="KW-1185">Reference proteome</keyword>
<organism evidence="2 3">
    <name type="scientific">Anoxybacillus andreesenii</name>
    <dbReference type="NCBI Taxonomy" id="1325932"/>
    <lineage>
        <taxon>Bacteria</taxon>
        <taxon>Bacillati</taxon>
        <taxon>Bacillota</taxon>
        <taxon>Bacilli</taxon>
        <taxon>Bacillales</taxon>
        <taxon>Anoxybacillaceae</taxon>
        <taxon>Anoxybacillus</taxon>
    </lineage>
</organism>
<accession>A0ABT9V0U0</accession>
<comment type="caution">
    <text evidence="2">The sequence shown here is derived from an EMBL/GenBank/DDBJ whole genome shotgun (WGS) entry which is preliminary data.</text>
</comment>
<dbReference type="Proteomes" id="UP001231362">
    <property type="component" value="Unassembled WGS sequence"/>
</dbReference>
<keyword evidence="1" id="KW-0472">Membrane</keyword>
<evidence type="ECO:0000256" key="1">
    <source>
        <dbReference type="SAM" id="Phobius"/>
    </source>
</evidence>
<evidence type="ECO:0008006" key="4">
    <source>
        <dbReference type="Google" id="ProtNLM"/>
    </source>
</evidence>
<dbReference type="NCBIfam" id="NF041644">
    <property type="entry name" value="CBO0543_fam"/>
    <property type="match status" value="1"/>
</dbReference>
<keyword evidence="1" id="KW-0812">Transmembrane</keyword>
<gene>
    <name evidence="2" type="ORF">J2S07_000869</name>
</gene>
<feature type="transmembrane region" description="Helical" evidence="1">
    <location>
        <begin position="78"/>
        <end position="94"/>
    </location>
</feature>
<proteinExistence type="predicted"/>
<evidence type="ECO:0000313" key="2">
    <source>
        <dbReference type="EMBL" id="MDQ0154565.1"/>
    </source>
</evidence>
<sequence length="138" mass="16489">MPPSPKKRFPSWIKMLPALLLSSLIGTYLDLFYVGLGYYSFPFRPMYEIFTINIAFTLVGLPVLMACFLMICSRFTRWNRAVFIILLGLIMPLFERIAEKYGWFIHSEEFHHAYSFFGYTVFFSVIYLFHQFVLHRWK</sequence>
<dbReference type="EMBL" id="JAUSTU010000003">
    <property type="protein sequence ID" value="MDQ0154565.1"/>
    <property type="molecule type" value="Genomic_DNA"/>
</dbReference>
<reference evidence="2 3" key="1">
    <citation type="submission" date="2023-07" db="EMBL/GenBank/DDBJ databases">
        <title>Genomic Encyclopedia of Type Strains, Phase IV (KMG-IV): sequencing the most valuable type-strain genomes for metagenomic binning, comparative biology and taxonomic classification.</title>
        <authorList>
            <person name="Goeker M."/>
        </authorList>
    </citation>
    <scope>NUCLEOTIDE SEQUENCE [LARGE SCALE GENOMIC DNA]</scope>
    <source>
        <strain evidence="2 3">DSM 23948</strain>
    </source>
</reference>